<dbReference type="GO" id="GO:0006952">
    <property type="term" value="P:defense response"/>
    <property type="evidence" value="ECO:0007669"/>
    <property type="project" value="InterPro"/>
</dbReference>
<dbReference type="Proteomes" id="UP001157418">
    <property type="component" value="Unassembled WGS sequence"/>
</dbReference>
<dbReference type="InterPro" id="IPR023393">
    <property type="entry name" value="START-like_dom_sf"/>
</dbReference>
<gene>
    <name evidence="2" type="ORF">LVIROSA_LOCUS5860</name>
</gene>
<dbReference type="InterPro" id="IPR051761">
    <property type="entry name" value="MLP-like_ligand-binding"/>
</dbReference>
<dbReference type="SMART" id="SM01037">
    <property type="entry name" value="Bet_v_1"/>
    <property type="match status" value="1"/>
</dbReference>
<dbReference type="AlphaFoldDB" id="A0AAU9LRK7"/>
<keyword evidence="3" id="KW-1185">Reference proteome</keyword>
<reference evidence="2 3" key="1">
    <citation type="submission" date="2022-01" db="EMBL/GenBank/DDBJ databases">
        <authorList>
            <person name="Xiong W."/>
            <person name="Schranz E."/>
        </authorList>
    </citation>
    <scope>NUCLEOTIDE SEQUENCE [LARGE SCALE GENOMIC DNA]</scope>
</reference>
<evidence type="ECO:0000259" key="1">
    <source>
        <dbReference type="SMART" id="SM01037"/>
    </source>
</evidence>
<sequence length="153" mass="17401">MAPSTRSVQIYIKSNGNAFHKLWKSNPQQVPSLTPTNIHNCQINEGDVGNVGCILFWNYFHDGKKCVIKTITLDTDEGKKSVTFKGLEGDLLQARFKRRASWATAQGPYQLEGPKFKIYIRGPFVFVLPRASNIIGPTLISWNYIRPLLRMFK</sequence>
<dbReference type="Pfam" id="PF00407">
    <property type="entry name" value="Bet_v_1"/>
    <property type="match status" value="1"/>
</dbReference>
<feature type="domain" description="Bet v I/Major latex protein" evidence="1">
    <location>
        <begin position="1"/>
        <end position="142"/>
    </location>
</feature>
<dbReference type="PANTHER" id="PTHR31907">
    <property type="entry name" value="MLP-LIKE PROTEIN 423"/>
    <property type="match status" value="1"/>
</dbReference>
<organism evidence="2 3">
    <name type="scientific">Lactuca virosa</name>
    <dbReference type="NCBI Taxonomy" id="75947"/>
    <lineage>
        <taxon>Eukaryota</taxon>
        <taxon>Viridiplantae</taxon>
        <taxon>Streptophyta</taxon>
        <taxon>Embryophyta</taxon>
        <taxon>Tracheophyta</taxon>
        <taxon>Spermatophyta</taxon>
        <taxon>Magnoliopsida</taxon>
        <taxon>eudicotyledons</taxon>
        <taxon>Gunneridae</taxon>
        <taxon>Pentapetalae</taxon>
        <taxon>asterids</taxon>
        <taxon>campanulids</taxon>
        <taxon>Asterales</taxon>
        <taxon>Asteraceae</taxon>
        <taxon>Cichorioideae</taxon>
        <taxon>Cichorieae</taxon>
        <taxon>Lactucinae</taxon>
        <taxon>Lactuca</taxon>
    </lineage>
</organism>
<evidence type="ECO:0000313" key="2">
    <source>
        <dbReference type="EMBL" id="CAH1418254.1"/>
    </source>
</evidence>
<protein>
    <recommendedName>
        <fullName evidence="1">Bet v I/Major latex protein domain-containing protein</fullName>
    </recommendedName>
</protein>
<comment type="caution">
    <text evidence="2">The sequence shown here is derived from an EMBL/GenBank/DDBJ whole genome shotgun (WGS) entry which is preliminary data.</text>
</comment>
<evidence type="ECO:0000313" key="3">
    <source>
        <dbReference type="Proteomes" id="UP001157418"/>
    </source>
</evidence>
<dbReference type="EMBL" id="CAKMRJ010000113">
    <property type="protein sequence ID" value="CAH1418254.1"/>
    <property type="molecule type" value="Genomic_DNA"/>
</dbReference>
<accession>A0AAU9LRK7</accession>
<dbReference type="SUPFAM" id="SSF55961">
    <property type="entry name" value="Bet v1-like"/>
    <property type="match status" value="1"/>
</dbReference>
<dbReference type="InterPro" id="IPR000916">
    <property type="entry name" value="Bet_v_I/MLP"/>
</dbReference>
<proteinExistence type="predicted"/>
<name>A0AAU9LRK7_9ASTR</name>
<dbReference type="Gene3D" id="3.30.530.20">
    <property type="match status" value="1"/>
</dbReference>